<protein>
    <submittedName>
        <fullName evidence="2">MarR family transcriptional regulator</fullName>
    </submittedName>
</protein>
<dbReference type="SMART" id="SM00347">
    <property type="entry name" value="HTH_MARR"/>
    <property type="match status" value="1"/>
</dbReference>
<sequence length="137" mass="15368">MSLEVRLIELESYSAKAWRRYAAQDALLNLSFNEFDYLRVVKESGAEGIRITDLALEMSVTKPSASNMVAKLEKKGMVARTSCPEDARSKRIVLSSEVIESWALENVVYRDIAQKIRAKLTQSEAQQLEALLAKSLS</sequence>
<dbReference type="PROSITE" id="PS50995">
    <property type="entry name" value="HTH_MARR_2"/>
    <property type="match status" value="1"/>
</dbReference>
<dbReference type="PANTHER" id="PTHR33164:SF95">
    <property type="entry name" value="TRANSCRIPTIONAL REGULATOR"/>
    <property type="match status" value="1"/>
</dbReference>
<dbReference type="Proteomes" id="UP001169719">
    <property type="component" value="Unassembled WGS sequence"/>
</dbReference>
<accession>A0ABT7XX63</accession>
<dbReference type="InterPro" id="IPR036390">
    <property type="entry name" value="WH_DNA-bd_sf"/>
</dbReference>
<dbReference type="InterPro" id="IPR039422">
    <property type="entry name" value="MarR/SlyA-like"/>
</dbReference>
<dbReference type="SUPFAM" id="SSF46785">
    <property type="entry name" value="Winged helix' DNA-binding domain"/>
    <property type="match status" value="1"/>
</dbReference>
<gene>
    <name evidence="2" type="ORF">QWJ08_02990</name>
</gene>
<dbReference type="Pfam" id="PF01047">
    <property type="entry name" value="MarR"/>
    <property type="match status" value="1"/>
</dbReference>
<organism evidence="2 3">
    <name type="scientific">Vibrio agarivorans</name>
    <dbReference type="NCBI Taxonomy" id="153622"/>
    <lineage>
        <taxon>Bacteria</taxon>
        <taxon>Pseudomonadati</taxon>
        <taxon>Pseudomonadota</taxon>
        <taxon>Gammaproteobacteria</taxon>
        <taxon>Vibrionales</taxon>
        <taxon>Vibrionaceae</taxon>
        <taxon>Vibrio</taxon>
    </lineage>
</organism>
<evidence type="ECO:0000313" key="3">
    <source>
        <dbReference type="Proteomes" id="UP001169719"/>
    </source>
</evidence>
<dbReference type="InterPro" id="IPR036388">
    <property type="entry name" value="WH-like_DNA-bd_sf"/>
</dbReference>
<dbReference type="InterPro" id="IPR000835">
    <property type="entry name" value="HTH_MarR-typ"/>
</dbReference>
<feature type="domain" description="HTH marR-type" evidence="1">
    <location>
        <begin position="1"/>
        <end position="137"/>
    </location>
</feature>
<dbReference type="PANTHER" id="PTHR33164">
    <property type="entry name" value="TRANSCRIPTIONAL REGULATOR, MARR FAMILY"/>
    <property type="match status" value="1"/>
</dbReference>
<dbReference type="PRINTS" id="PR00598">
    <property type="entry name" value="HTHMARR"/>
</dbReference>
<dbReference type="EMBL" id="JAUEOZ010000001">
    <property type="protein sequence ID" value="MDN2480362.1"/>
    <property type="molecule type" value="Genomic_DNA"/>
</dbReference>
<evidence type="ECO:0000259" key="1">
    <source>
        <dbReference type="PROSITE" id="PS50995"/>
    </source>
</evidence>
<comment type="caution">
    <text evidence="2">The sequence shown here is derived from an EMBL/GenBank/DDBJ whole genome shotgun (WGS) entry which is preliminary data.</text>
</comment>
<name>A0ABT7XX63_9VIBR</name>
<evidence type="ECO:0000313" key="2">
    <source>
        <dbReference type="EMBL" id="MDN2480362.1"/>
    </source>
</evidence>
<dbReference type="Gene3D" id="1.10.10.10">
    <property type="entry name" value="Winged helix-like DNA-binding domain superfamily/Winged helix DNA-binding domain"/>
    <property type="match status" value="1"/>
</dbReference>
<reference evidence="2" key="1">
    <citation type="submission" date="2024-05" db="EMBL/GenBank/DDBJ databases">
        <title>Genome Sequences of Four Agar- Degrading Marine Bacteria.</title>
        <authorList>
            <person name="Phillips E.K."/>
            <person name="Shaffer J.C."/>
            <person name="Henson M.W."/>
            <person name="Temperton B."/>
            <person name="Thrash C.J."/>
            <person name="Martin M.O."/>
        </authorList>
    </citation>
    <scope>NUCLEOTIDE SEQUENCE</scope>
    <source>
        <strain evidence="2">EKP203</strain>
    </source>
</reference>
<proteinExistence type="predicted"/>
<keyword evidence="3" id="KW-1185">Reference proteome</keyword>
<dbReference type="RefSeq" id="WP_289960620.1">
    <property type="nucleotide sequence ID" value="NZ_JAUEOZ010000001.1"/>
</dbReference>